<dbReference type="InterPro" id="IPR003890">
    <property type="entry name" value="MIF4G-like_typ-3"/>
</dbReference>
<comment type="similarity">
    <text evidence="2">Belongs to the eukaryotic initiation factor 4G family.</text>
</comment>
<dbReference type="AlphaFoldDB" id="A0A0C9SXV6"/>
<sequence>MRHHRQLLLTPAVQVGSIRQGPAVPFGSIDDVAAPLPGSSKLPARPALSVSKAGIAKLFQGSSPAYSPPLSDTSSPSTRSSNGTGTPPRPLGDSGGPGGLPIPASPRLALHHSYPHQAPAGVAPQQVPVQPMPWGACYYPVGACGQPASPHPHSGVPQGPSHSGIAMSPRNPPLTPPPGKPTMAHAVPHTPRTPPPPPPKTYQPLGSISTSSPPRTPSTASGPSTRTLNTNPSTLVPTTRMRKAIVIKSEDGTVVSLESLKKHGRQPPIVPIPPASLAATGRRTMSVRIESEEARRKREAKARLEKEKKEAAERAGREEQERKRKEEGEAKRKAEEEAVRTEEQEKEWGRKVDDARLGEGRKGAQEEKEHAERKAEQREQREALEREGAQLEADKAQDIFESTVDESKTPEEGEVTENGELTEPPVNGNSVSKPAEGQKEALQIDTSSMPPPLGVRRRRPGPRDISAAKRENSVTPLSALAMVKNIERLQDVHYPEGVRGPKEDLNKDAKNGKFRYDRDFLMQFMQVCKERPLNLPRLDALGIEPTNQTSLSVTPGGSGRHRKGSGAMALSTPRQDSVGFGIIDPFLGEAGASATPFAMGQFSMPTSKLTNEEPFMLATGTRFASVGGAPASLQYPSTATSRTPSQGGPGGHSTGSKHTRSKRGRRCNETDKVVLSQEDLGHCFGAPGAVPILVDALEPVTPLEVSANRWAATSTARNPITANADPPELVDRTVRSLLNELTMEKFDFISDQIIAWANKSEDEKDARTLIQIIKLLFEKAADDAVWSEMYARLCRKMMQAISPKVQDDGIRNTNGKPIAGGQLFRKCLLNRCQEDFEHGWFAKETTAAAAAVKASNDQATKAANNTMGEKSLYSGEYCAAQKARRQGLGLIKLVGELFKLQILTERIIHEYVKKFLGNAENSEEEGIEGLCQLLKMVGQQLDVPKAQARMDVYFARMKGLLKNLNVSPRIQFMLQDVIELRERRWVARGGVGAPSTIVAFDEAFAKLGKDAPMAMCPSNVFAGKKDTKRDSLSQTNSSTNMVSMVSQNPELATDATAKASRLPSQTLSAAFGQIGLPELPMQRRKRQLLPHTRPIVTEETLPPSEGQPEAPAHVSEADQIDEDLKEFFAAPSLEEADLHFTKLPQQQHFRLVDKLVASAVESKEVDALVVGELLAQAASQNQCSLDVRGWLYAYD</sequence>
<accession>A0A0C9SXV6</accession>
<feature type="domain" description="MIF4G" evidence="9">
    <location>
        <begin position="731"/>
        <end position="984"/>
    </location>
</feature>
<evidence type="ECO:0000313" key="10">
    <source>
        <dbReference type="EMBL" id="KIJ07925.1"/>
    </source>
</evidence>
<feature type="compositionally biased region" description="Pro residues" evidence="8">
    <location>
        <begin position="170"/>
        <end position="180"/>
    </location>
</feature>
<evidence type="ECO:0000259" key="9">
    <source>
        <dbReference type="SMART" id="SM00543"/>
    </source>
</evidence>
<feature type="region of interest" description="Disordered" evidence="8">
    <location>
        <begin position="633"/>
        <end position="668"/>
    </location>
</feature>
<reference evidence="11" key="2">
    <citation type="submission" date="2015-01" db="EMBL/GenBank/DDBJ databases">
        <title>Evolutionary Origins and Diversification of the Mycorrhizal Mutualists.</title>
        <authorList>
            <consortium name="DOE Joint Genome Institute"/>
            <consortium name="Mycorrhizal Genomics Consortium"/>
            <person name="Kohler A."/>
            <person name="Kuo A."/>
            <person name="Nagy L.G."/>
            <person name="Floudas D."/>
            <person name="Copeland A."/>
            <person name="Barry K.W."/>
            <person name="Cichocki N."/>
            <person name="Veneault-Fourrey C."/>
            <person name="LaButti K."/>
            <person name="Lindquist E.A."/>
            <person name="Lipzen A."/>
            <person name="Lundell T."/>
            <person name="Morin E."/>
            <person name="Murat C."/>
            <person name="Riley R."/>
            <person name="Ohm R."/>
            <person name="Sun H."/>
            <person name="Tunlid A."/>
            <person name="Henrissat B."/>
            <person name="Grigoriev I.V."/>
            <person name="Hibbett D.S."/>
            <person name="Martin F."/>
        </authorList>
    </citation>
    <scope>NUCLEOTIDE SEQUENCE [LARGE SCALE GENOMIC DNA]</scope>
    <source>
        <strain evidence="11">ATCC 200175</strain>
    </source>
</reference>
<dbReference type="InterPro" id="IPR016024">
    <property type="entry name" value="ARM-type_fold"/>
</dbReference>
<evidence type="ECO:0000256" key="4">
    <source>
        <dbReference type="ARBA" id="ARBA00022540"/>
    </source>
</evidence>
<evidence type="ECO:0000256" key="8">
    <source>
        <dbReference type="SAM" id="MobiDB-lite"/>
    </source>
</evidence>
<dbReference type="FunFam" id="1.25.40.180:FF:000020">
    <property type="entry name" value="Eukaryotic translation initiation factor subunit"/>
    <property type="match status" value="1"/>
</dbReference>
<dbReference type="InterPro" id="IPR036211">
    <property type="entry name" value="eIF4G_eIF4E-bd_sf"/>
</dbReference>
<comment type="subcellular location">
    <subcellularLocation>
        <location evidence="1">Cytoplasm</location>
    </subcellularLocation>
</comment>
<dbReference type="GO" id="GO:0003729">
    <property type="term" value="F:mRNA binding"/>
    <property type="evidence" value="ECO:0007669"/>
    <property type="project" value="TreeGrafter"/>
</dbReference>
<dbReference type="SUPFAM" id="SSF48371">
    <property type="entry name" value="ARM repeat"/>
    <property type="match status" value="1"/>
</dbReference>
<feature type="compositionally biased region" description="Low complexity" evidence="8">
    <location>
        <begin position="202"/>
        <end position="227"/>
    </location>
</feature>
<feature type="compositionally biased region" description="Polar residues" evidence="8">
    <location>
        <begin position="634"/>
        <end position="646"/>
    </location>
</feature>
<keyword evidence="4" id="KW-0396">Initiation factor</keyword>
<dbReference type="SMART" id="SM00543">
    <property type="entry name" value="MIF4G"/>
    <property type="match status" value="1"/>
</dbReference>
<keyword evidence="11" id="KW-1185">Reference proteome</keyword>
<feature type="region of interest" description="Disordered" evidence="8">
    <location>
        <begin position="62"/>
        <end position="107"/>
    </location>
</feature>
<protein>
    <recommendedName>
        <fullName evidence="9">MIF4G domain-containing protein</fullName>
    </recommendedName>
</protein>
<gene>
    <name evidence="10" type="ORF">PAXINDRAFT_18908</name>
</gene>
<dbReference type="HOGENOM" id="CLU_002459_2_0_1"/>
<dbReference type="Proteomes" id="UP000053647">
    <property type="component" value="Unassembled WGS sequence"/>
</dbReference>
<evidence type="ECO:0000256" key="7">
    <source>
        <dbReference type="ARBA" id="ARBA00022917"/>
    </source>
</evidence>
<proteinExistence type="inferred from homology"/>
<evidence type="ECO:0000256" key="6">
    <source>
        <dbReference type="ARBA" id="ARBA00022884"/>
    </source>
</evidence>
<feature type="compositionally biased region" description="Basic and acidic residues" evidence="8">
    <location>
        <begin position="289"/>
        <end position="398"/>
    </location>
</feature>
<dbReference type="Gene3D" id="1.25.40.180">
    <property type="match status" value="1"/>
</dbReference>
<reference evidence="10 11" key="1">
    <citation type="submission" date="2014-06" db="EMBL/GenBank/DDBJ databases">
        <authorList>
            <consortium name="DOE Joint Genome Institute"/>
            <person name="Kuo A."/>
            <person name="Kohler A."/>
            <person name="Nagy L.G."/>
            <person name="Floudas D."/>
            <person name="Copeland A."/>
            <person name="Barry K.W."/>
            <person name="Cichocki N."/>
            <person name="Veneault-Fourrey C."/>
            <person name="LaButti K."/>
            <person name="Lindquist E.A."/>
            <person name="Lipzen A."/>
            <person name="Lundell T."/>
            <person name="Morin E."/>
            <person name="Murat C."/>
            <person name="Sun H."/>
            <person name="Tunlid A."/>
            <person name="Henrissat B."/>
            <person name="Grigoriev I.V."/>
            <person name="Hibbett D.S."/>
            <person name="Martin F."/>
            <person name="Nordberg H.P."/>
            <person name="Cantor M.N."/>
            <person name="Hua S.X."/>
        </authorList>
    </citation>
    <scope>NUCLEOTIDE SEQUENCE [LARGE SCALE GENOMIC DNA]</scope>
    <source>
        <strain evidence="10 11">ATCC 200175</strain>
    </source>
</reference>
<evidence type="ECO:0000256" key="3">
    <source>
        <dbReference type="ARBA" id="ARBA00022490"/>
    </source>
</evidence>
<feature type="compositionally biased region" description="Low complexity" evidence="8">
    <location>
        <begin position="68"/>
        <end position="86"/>
    </location>
</feature>
<feature type="compositionally biased region" description="Pro residues" evidence="8">
    <location>
        <begin position="191"/>
        <end position="201"/>
    </location>
</feature>
<keyword evidence="6" id="KW-0694">RNA-binding</keyword>
<dbReference type="Pfam" id="PF12152">
    <property type="entry name" value="eIF_4G1"/>
    <property type="match status" value="1"/>
</dbReference>
<dbReference type="GO" id="GO:0010494">
    <property type="term" value="C:cytoplasmic stress granule"/>
    <property type="evidence" value="ECO:0007669"/>
    <property type="project" value="UniProtKB-ARBA"/>
</dbReference>
<keyword evidence="3" id="KW-0963">Cytoplasm</keyword>
<feature type="compositionally biased region" description="Basic residues" evidence="8">
    <location>
        <begin position="655"/>
        <end position="665"/>
    </location>
</feature>
<name>A0A0C9SXV6_PAXIN</name>
<dbReference type="GO" id="GO:0016281">
    <property type="term" value="C:eukaryotic translation initiation factor 4F complex"/>
    <property type="evidence" value="ECO:0007669"/>
    <property type="project" value="TreeGrafter"/>
</dbReference>
<feature type="region of interest" description="Disordered" evidence="8">
    <location>
        <begin position="547"/>
        <end position="572"/>
    </location>
</feature>
<dbReference type="PANTHER" id="PTHR23253:SF9">
    <property type="entry name" value="EUKARYOTIC TRANSLATION INITIATION FACTOR 4 GAMMA 2"/>
    <property type="match status" value="1"/>
</dbReference>
<organism evidence="10 11">
    <name type="scientific">Paxillus involutus ATCC 200175</name>
    <dbReference type="NCBI Taxonomy" id="664439"/>
    <lineage>
        <taxon>Eukaryota</taxon>
        <taxon>Fungi</taxon>
        <taxon>Dikarya</taxon>
        <taxon>Basidiomycota</taxon>
        <taxon>Agaricomycotina</taxon>
        <taxon>Agaricomycetes</taxon>
        <taxon>Agaricomycetidae</taxon>
        <taxon>Boletales</taxon>
        <taxon>Paxilineae</taxon>
        <taxon>Paxillaceae</taxon>
        <taxon>Paxillus</taxon>
    </lineage>
</organism>
<feature type="region of interest" description="Disordered" evidence="8">
    <location>
        <begin position="265"/>
        <end position="472"/>
    </location>
</feature>
<feature type="compositionally biased region" description="Polar residues" evidence="8">
    <location>
        <begin position="228"/>
        <end position="237"/>
    </location>
</feature>
<evidence type="ECO:0000256" key="2">
    <source>
        <dbReference type="ARBA" id="ARBA00005775"/>
    </source>
</evidence>
<dbReference type="SUPFAM" id="SSF101489">
    <property type="entry name" value="Eukaryotic initiation factor 4f subunit eIF4g, eIF4e-binding domain"/>
    <property type="match status" value="1"/>
</dbReference>
<evidence type="ECO:0000256" key="5">
    <source>
        <dbReference type="ARBA" id="ARBA00022553"/>
    </source>
</evidence>
<evidence type="ECO:0000313" key="11">
    <source>
        <dbReference type="Proteomes" id="UP000053647"/>
    </source>
</evidence>
<dbReference type="GO" id="GO:0003743">
    <property type="term" value="F:translation initiation factor activity"/>
    <property type="evidence" value="ECO:0007669"/>
    <property type="project" value="UniProtKB-KW"/>
</dbReference>
<dbReference type="EMBL" id="KN819747">
    <property type="protein sequence ID" value="KIJ07925.1"/>
    <property type="molecule type" value="Genomic_DNA"/>
</dbReference>
<keyword evidence="5" id="KW-0597">Phosphoprotein</keyword>
<dbReference type="PANTHER" id="PTHR23253">
    <property type="entry name" value="EUKARYOTIC TRANSLATION INITIATION FACTOR 4 GAMMA"/>
    <property type="match status" value="1"/>
</dbReference>
<dbReference type="Gene3D" id="1.20.970.30">
    <property type="entry name" value="eIF4G, eIF4E-binding domain"/>
    <property type="match status" value="1"/>
</dbReference>
<keyword evidence="7" id="KW-0648">Protein biosynthesis</keyword>
<dbReference type="Pfam" id="PF02854">
    <property type="entry name" value="MIF4G"/>
    <property type="match status" value="1"/>
</dbReference>
<dbReference type="InterPro" id="IPR022745">
    <property type="entry name" value="eIF4G1_eIF4E-bd"/>
</dbReference>
<evidence type="ECO:0000256" key="1">
    <source>
        <dbReference type="ARBA" id="ARBA00004496"/>
    </source>
</evidence>
<feature type="region of interest" description="Disordered" evidence="8">
    <location>
        <begin position="148"/>
        <end position="237"/>
    </location>
</feature>
<dbReference type="OrthoDB" id="514777at2759"/>